<sequence>MKIKDLHNNYTIEQIQITNNYLNEVYQVVLEQLGNDLEQNYKLNWKTQSYDIFLGNYILLMTHVLYDRWIGIRNKIQYQSKVIRINIPADFAEYSEWCVGNDNFNLQIYSLLNMIQTKKKVQTIELPDRIEGYAGMDNYEFNKGKVLVDSP</sequence>
<proteinExistence type="predicted"/>
<gene>
    <name evidence="1" type="ORF">METZ01_LOCUS493731</name>
</gene>
<evidence type="ECO:0000313" key="1">
    <source>
        <dbReference type="EMBL" id="SVE40877.1"/>
    </source>
</evidence>
<organism evidence="1">
    <name type="scientific">marine metagenome</name>
    <dbReference type="NCBI Taxonomy" id="408172"/>
    <lineage>
        <taxon>unclassified sequences</taxon>
        <taxon>metagenomes</taxon>
        <taxon>ecological metagenomes</taxon>
    </lineage>
</organism>
<dbReference type="EMBL" id="UINC01215265">
    <property type="protein sequence ID" value="SVE40877.1"/>
    <property type="molecule type" value="Genomic_DNA"/>
</dbReference>
<protein>
    <submittedName>
        <fullName evidence="1">Uncharacterized protein</fullName>
    </submittedName>
</protein>
<name>A0A383D8J3_9ZZZZ</name>
<accession>A0A383D8J3</accession>
<reference evidence="1" key="1">
    <citation type="submission" date="2018-05" db="EMBL/GenBank/DDBJ databases">
        <authorList>
            <person name="Lanie J.A."/>
            <person name="Ng W.-L."/>
            <person name="Kazmierczak K.M."/>
            <person name="Andrzejewski T.M."/>
            <person name="Davidsen T.M."/>
            <person name="Wayne K.J."/>
            <person name="Tettelin H."/>
            <person name="Glass J.I."/>
            <person name="Rusch D."/>
            <person name="Podicherti R."/>
            <person name="Tsui H.-C.T."/>
            <person name="Winkler M.E."/>
        </authorList>
    </citation>
    <scope>NUCLEOTIDE SEQUENCE</scope>
</reference>
<dbReference type="AlphaFoldDB" id="A0A383D8J3"/>
<feature type="non-terminal residue" evidence="1">
    <location>
        <position position="151"/>
    </location>
</feature>